<evidence type="ECO:0000256" key="8">
    <source>
        <dbReference type="SAM" id="Phobius"/>
    </source>
</evidence>
<evidence type="ECO:0000256" key="3">
    <source>
        <dbReference type="ARBA" id="ARBA00022692"/>
    </source>
</evidence>
<accession>A0A248TIN8</accession>
<dbReference type="Pfam" id="PF07885">
    <property type="entry name" value="Ion_trans_2"/>
    <property type="match status" value="1"/>
</dbReference>
<dbReference type="Proteomes" id="UP000215137">
    <property type="component" value="Chromosome"/>
</dbReference>
<feature type="transmembrane region" description="Helical" evidence="8">
    <location>
        <begin position="82"/>
        <end position="104"/>
    </location>
</feature>
<dbReference type="GO" id="GO:0030322">
    <property type="term" value="P:stabilization of membrane potential"/>
    <property type="evidence" value="ECO:0007669"/>
    <property type="project" value="TreeGrafter"/>
</dbReference>
<comment type="subcellular location">
    <subcellularLocation>
        <location evidence="1">Membrane</location>
        <topology evidence="1">Multi-pass membrane protein</topology>
    </subcellularLocation>
</comment>
<dbReference type="GO" id="GO:0005886">
    <property type="term" value="C:plasma membrane"/>
    <property type="evidence" value="ECO:0007669"/>
    <property type="project" value="TreeGrafter"/>
</dbReference>
<evidence type="ECO:0000256" key="2">
    <source>
        <dbReference type="ARBA" id="ARBA00022448"/>
    </source>
</evidence>
<dbReference type="Gene3D" id="1.10.287.70">
    <property type="match status" value="1"/>
</dbReference>
<keyword evidence="2" id="KW-0813">Transport</keyword>
<name>A0A248TIN8_9BACI</name>
<dbReference type="InterPro" id="IPR003280">
    <property type="entry name" value="2pore_dom_K_chnl"/>
</dbReference>
<dbReference type="GO" id="GO:0022841">
    <property type="term" value="F:potassium ion leak channel activity"/>
    <property type="evidence" value="ECO:0007669"/>
    <property type="project" value="TreeGrafter"/>
</dbReference>
<keyword evidence="4 8" id="KW-1133">Transmembrane helix</keyword>
<protein>
    <submittedName>
        <fullName evidence="10">Ion channel protein</fullName>
    </submittedName>
</protein>
<gene>
    <name evidence="10" type="ORF">CKF48_12510</name>
</gene>
<dbReference type="KEGG" id="bko:CKF48_12510"/>
<dbReference type="GO" id="GO:0015271">
    <property type="term" value="F:outward rectifier potassium channel activity"/>
    <property type="evidence" value="ECO:0007669"/>
    <property type="project" value="TreeGrafter"/>
</dbReference>
<feature type="domain" description="Potassium channel" evidence="9">
    <location>
        <begin position="30"/>
        <end position="104"/>
    </location>
</feature>
<dbReference type="PANTHER" id="PTHR11003:SF345">
    <property type="entry name" value="TWIK FAMILY OF POTASSIUM CHANNELS PROTEIN 18"/>
    <property type="match status" value="1"/>
</dbReference>
<evidence type="ECO:0000256" key="5">
    <source>
        <dbReference type="ARBA" id="ARBA00023065"/>
    </source>
</evidence>
<dbReference type="AlphaFoldDB" id="A0A248TIN8"/>
<dbReference type="OrthoDB" id="9785285at2"/>
<dbReference type="RefSeq" id="WP_095371636.1">
    <property type="nucleotide sequence ID" value="NZ_CP022983.1"/>
</dbReference>
<reference evidence="10 11" key="1">
    <citation type="submission" date="2017-08" db="EMBL/GenBank/DDBJ databases">
        <title>Complete Genome Sequence of Bacillus kochii Oregon-R-modENCODE STRAIN BDGP4, isolated from Drosophila melanogaster gut.</title>
        <authorList>
            <person name="Wan K.H."/>
            <person name="Yu C."/>
            <person name="Park S."/>
            <person name="Hammonds A.S."/>
            <person name="Booth B.W."/>
            <person name="Celniker S.E."/>
        </authorList>
    </citation>
    <scope>NUCLEOTIDE SEQUENCE [LARGE SCALE GENOMIC DNA]</scope>
    <source>
        <strain evidence="10 11">BDGP4</strain>
    </source>
</reference>
<dbReference type="EMBL" id="CP022983">
    <property type="protein sequence ID" value="ASV68067.1"/>
    <property type="molecule type" value="Genomic_DNA"/>
</dbReference>
<keyword evidence="5" id="KW-0406">Ion transport</keyword>
<keyword evidence="6 8" id="KW-0472">Membrane</keyword>
<dbReference type="SUPFAM" id="SSF81324">
    <property type="entry name" value="Voltage-gated potassium channels"/>
    <property type="match status" value="1"/>
</dbReference>
<evidence type="ECO:0000256" key="1">
    <source>
        <dbReference type="ARBA" id="ARBA00004141"/>
    </source>
</evidence>
<evidence type="ECO:0000259" key="9">
    <source>
        <dbReference type="Pfam" id="PF07885"/>
    </source>
</evidence>
<sequence>MISLVITIGRLLSAVYRAMKEPVFKSLLTTLLFILFSGTMFYHNQEGWNWIDSFYYAFVSLIPSSVNTGLVPDTTISKWFTILYLVVGVGVMLMLLVTIGQAVIKFEKKEDQKRHK</sequence>
<dbReference type="InterPro" id="IPR013099">
    <property type="entry name" value="K_chnl_dom"/>
</dbReference>
<evidence type="ECO:0000256" key="4">
    <source>
        <dbReference type="ARBA" id="ARBA00022989"/>
    </source>
</evidence>
<keyword evidence="3 8" id="KW-0812">Transmembrane</keyword>
<evidence type="ECO:0000256" key="6">
    <source>
        <dbReference type="ARBA" id="ARBA00023136"/>
    </source>
</evidence>
<proteinExistence type="predicted"/>
<evidence type="ECO:0000313" key="11">
    <source>
        <dbReference type="Proteomes" id="UP000215137"/>
    </source>
</evidence>
<organism evidence="10 11">
    <name type="scientific">Cytobacillus kochii</name>
    <dbReference type="NCBI Taxonomy" id="859143"/>
    <lineage>
        <taxon>Bacteria</taxon>
        <taxon>Bacillati</taxon>
        <taxon>Bacillota</taxon>
        <taxon>Bacilli</taxon>
        <taxon>Bacillales</taxon>
        <taxon>Bacillaceae</taxon>
        <taxon>Cytobacillus</taxon>
    </lineage>
</organism>
<feature type="transmembrane region" description="Helical" evidence="8">
    <location>
        <begin position="23"/>
        <end position="42"/>
    </location>
</feature>
<evidence type="ECO:0000256" key="7">
    <source>
        <dbReference type="ARBA" id="ARBA00023303"/>
    </source>
</evidence>
<keyword evidence="11" id="KW-1185">Reference proteome</keyword>
<keyword evidence="7" id="KW-0407">Ion channel</keyword>
<dbReference type="PANTHER" id="PTHR11003">
    <property type="entry name" value="POTASSIUM CHANNEL, SUBFAMILY K"/>
    <property type="match status" value="1"/>
</dbReference>
<evidence type="ECO:0000313" key="10">
    <source>
        <dbReference type="EMBL" id="ASV68067.1"/>
    </source>
</evidence>